<dbReference type="RefSeq" id="WP_110609489.1">
    <property type="nucleotide sequence ID" value="NZ_PDOD01000002.1"/>
</dbReference>
<keyword evidence="1" id="KW-0472">Membrane</keyword>
<proteinExistence type="predicted"/>
<dbReference type="OrthoDB" id="2182676at2"/>
<name>A0A323TIR9_9BACI</name>
<dbReference type="EMBL" id="PDOD01000002">
    <property type="protein sequence ID" value="PYZ93457.1"/>
    <property type="molecule type" value="Genomic_DNA"/>
</dbReference>
<feature type="transmembrane region" description="Helical" evidence="1">
    <location>
        <begin position="151"/>
        <end position="171"/>
    </location>
</feature>
<feature type="transmembrane region" description="Helical" evidence="1">
    <location>
        <begin position="25"/>
        <end position="52"/>
    </location>
</feature>
<evidence type="ECO:0008006" key="4">
    <source>
        <dbReference type="Google" id="ProtNLM"/>
    </source>
</evidence>
<keyword evidence="1" id="KW-1133">Transmembrane helix</keyword>
<dbReference type="InterPro" id="IPR006938">
    <property type="entry name" value="DUF624"/>
</dbReference>
<keyword evidence="3" id="KW-1185">Reference proteome</keyword>
<sequence>MQLSGTSGFIYRVADWMMKIAFANLLWLLFTLMGLVLFGFYPAWVAMCSLMTSWHQGKEPPMFKTFWQTYRRVFLKGNIMAVIIMSVTLFMLVNLNIIRLFDGFAFYFFSFSTVGLFLLFLMWGMTFGLISGEKEQVSFSKQDFMEPLKRLVMSPLKILLCLLAIGIVYIMNGLIPGLLPVYSISLVGWVVTMLFTSTSNPERRTS</sequence>
<evidence type="ECO:0000256" key="1">
    <source>
        <dbReference type="SAM" id="Phobius"/>
    </source>
</evidence>
<evidence type="ECO:0000313" key="3">
    <source>
        <dbReference type="Proteomes" id="UP000248214"/>
    </source>
</evidence>
<evidence type="ECO:0000313" key="2">
    <source>
        <dbReference type="EMBL" id="PYZ93457.1"/>
    </source>
</evidence>
<feature type="transmembrane region" description="Helical" evidence="1">
    <location>
        <begin position="104"/>
        <end position="130"/>
    </location>
</feature>
<dbReference type="AlphaFoldDB" id="A0A323TIR9"/>
<feature type="transmembrane region" description="Helical" evidence="1">
    <location>
        <begin position="177"/>
        <end position="196"/>
    </location>
</feature>
<protein>
    <recommendedName>
        <fullName evidence="4">DUF624 domain-containing protein</fullName>
    </recommendedName>
</protein>
<dbReference type="Pfam" id="PF04854">
    <property type="entry name" value="DUF624"/>
    <property type="match status" value="1"/>
</dbReference>
<reference evidence="2 3" key="1">
    <citation type="submission" date="2017-10" db="EMBL/GenBank/DDBJ databases">
        <title>Bacillus sp. nov., a halophilic bacterium isolated from a Keqin Lake.</title>
        <authorList>
            <person name="Wang H."/>
        </authorList>
    </citation>
    <scope>NUCLEOTIDE SEQUENCE [LARGE SCALE GENOMIC DNA]</scope>
    <source>
        <strain evidence="2 3">KQ-12</strain>
    </source>
</reference>
<accession>A0A323TIR9</accession>
<keyword evidence="1" id="KW-0812">Transmembrane</keyword>
<feature type="transmembrane region" description="Helical" evidence="1">
    <location>
        <begin position="73"/>
        <end position="98"/>
    </location>
</feature>
<dbReference type="Proteomes" id="UP000248214">
    <property type="component" value="Unassembled WGS sequence"/>
</dbReference>
<organism evidence="2 3">
    <name type="scientific">Salipaludibacillus keqinensis</name>
    <dbReference type="NCBI Taxonomy" id="2045207"/>
    <lineage>
        <taxon>Bacteria</taxon>
        <taxon>Bacillati</taxon>
        <taxon>Bacillota</taxon>
        <taxon>Bacilli</taxon>
        <taxon>Bacillales</taxon>
        <taxon>Bacillaceae</taxon>
    </lineage>
</organism>
<gene>
    <name evidence="2" type="ORF">CR194_09805</name>
</gene>
<comment type="caution">
    <text evidence="2">The sequence shown here is derived from an EMBL/GenBank/DDBJ whole genome shotgun (WGS) entry which is preliminary data.</text>
</comment>